<dbReference type="STRING" id="1408163.A0A0F4YYJ5"/>
<evidence type="ECO:0000256" key="1">
    <source>
        <dbReference type="ARBA" id="ARBA00001971"/>
    </source>
</evidence>
<dbReference type="EC" id="1.14.14.1" evidence="9"/>
<organism evidence="9 10">
    <name type="scientific">Rasamsonia emersonii (strain ATCC 16479 / CBS 393.64 / IMI 116815)</name>
    <dbReference type="NCBI Taxonomy" id="1408163"/>
    <lineage>
        <taxon>Eukaryota</taxon>
        <taxon>Fungi</taxon>
        <taxon>Dikarya</taxon>
        <taxon>Ascomycota</taxon>
        <taxon>Pezizomycotina</taxon>
        <taxon>Eurotiomycetes</taxon>
        <taxon>Eurotiomycetidae</taxon>
        <taxon>Eurotiales</taxon>
        <taxon>Trichocomaceae</taxon>
        <taxon>Rasamsonia</taxon>
    </lineage>
</organism>
<dbReference type="AlphaFoldDB" id="A0A0F4YYJ5"/>
<dbReference type="GO" id="GO:0020037">
    <property type="term" value="F:heme binding"/>
    <property type="evidence" value="ECO:0007669"/>
    <property type="project" value="InterPro"/>
</dbReference>
<dbReference type="RefSeq" id="XP_013329767.1">
    <property type="nucleotide sequence ID" value="XM_013474313.1"/>
</dbReference>
<dbReference type="Pfam" id="PF00067">
    <property type="entry name" value="p450"/>
    <property type="match status" value="1"/>
</dbReference>
<dbReference type="InterPro" id="IPR036396">
    <property type="entry name" value="Cyt_P450_sf"/>
</dbReference>
<dbReference type="PANTHER" id="PTHR24287:SF5">
    <property type="entry name" value="P450, PUTATIVE (EUROFUNG)-RELATED"/>
    <property type="match status" value="1"/>
</dbReference>
<evidence type="ECO:0000256" key="5">
    <source>
        <dbReference type="ARBA" id="ARBA00023004"/>
    </source>
</evidence>
<keyword evidence="5 7" id="KW-0408">Iron</keyword>
<dbReference type="InterPro" id="IPR002401">
    <property type="entry name" value="Cyt_P450_E_grp-I"/>
</dbReference>
<keyword evidence="7 8" id="KW-0349">Heme</keyword>
<dbReference type="InterPro" id="IPR017972">
    <property type="entry name" value="Cyt_P450_CS"/>
</dbReference>
<evidence type="ECO:0000256" key="7">
    <source>
        <dbReference type="PIRSR" id="PIRSR602401-1"/>
    </source>
</evidence>
<dbReference type="PRINTS" id="PR00463">
    <property type="entry name" value="EP450I"/>
</dbReference>
<evidence type="ECO:0000256" key="4">
    <source>
        <dbReference type="ARBA" id="ARBA00023002"/>
    </source>
</evidence>
<evidence type="ECO:0000256" key="2">
    <source>
        <dbReference type="ARBA" id="ARBA00010617"/>
    </source>
</evidence>
<dbReference type="PROSITE" id="PS00086">
    <property type="entry name" value="CYTOCHROME_P450"/>
    <property type="match status" value="1"/>
</dbReference>
<dbReference type="EMBL" id="LASV01000111">
    <property type="protein sequence ID" value="KKA23155.1"/>
    <property type="molecule type" value="Genomic_DNA"/>
</dbReference>
<dbReference type="Gene3D" id="1.10.630.10">
    <property type="entry name" value="Cytochrome P450"/>
    <property type="match status" value="1"/>
</dbReference>
<gene>
    <name evidence="9" type="ORF">T310_2881</name>
</gene>
<evidence type="ECO:0000256" key="8">
    <source>
        <dbReference type="RuleBase" id="RU000461"/>
    </source>
</evidence>
<keyword evidence="10" id="KW-1185">Reference proteome</keyword>
<dbReference type="SUPFAM" id="SSF48264">
    <property type="entry name" value="Cytochrome P450"/>
    <property type="match status" value="1"/>
</dbReference>
<dbReference type="InterPro" id="IPR047146">
    <property type="entry name" value="Cyt_P450_E_CYP52_fungi"/>
</dbReference>
<dbReference type="PANTHER" id="PTHR24287">
    <property type="entry name" value="P450, PUTATIVE (EUROFUNG)-RELATED"/>
    <property type="match status" value="1"/>
</dbReference>
<keyword evidence="4 8" id="KW-0560">Oxidoreductase</keyword>
<keyword evidence="6 8" id="KW-0503">Monooxygenase</keyword>
<dbReference type="CDD" id="cd11063">
    <property type="entry name" value="CYP52"/>
    <property type="match status" value="1"/>
</dbReference>
<accession>A0A0F4YYJ5</accession>
<feature type="binding site" description="axial binding residue" evidence="7">
    <location>
        <position position="473"/>
    </location>
    <ligand>
        <name>heme</name>
        <dbReference type="ChEBI" id="CHEBI:30413"/>
    </ligand>
    <ligandPart>
        <name>Fe</name>
        <dbReference type="ChEBI" id="CHEBI:18248"/>
    </ligandPart>
</feature>
<evidence type="ECO:0000313" key="10">
    <source>
        <dbReference type="Proteomes" id="UP000053958"/>
    </source>
</evidence>
<proteinExistence type="inferred from homology"/>
<dbReference type="Proteomes" id="UP000053958">
    <property type="component" value="Unassembled WGS sequence"/>
</dbReference>
<comment type="caution">
    <text evidence="9">The sequence shown here is derived from an EMBL/GenBank/DDBJ whole genome shotgun (WGS) entry which is preliminary data.</text>
</comment>
<comment type="cofactor">
    <cofactor evidence="1 7">
        <name>heme</name>
        <dbReference type="ChEBI" id="CHEBI:30413"/>
    </cofactor>
</comment>
<evidence type="ECO:0000256" key="6">
    <source>
        <dbReference type="ARBA" id="ARBA00023033"/>
    </source>
</evidence>
<sequence>MIEAILATLSPGKAALGLLVLLTVLFWARKLQVSMQVARLGSRAPEIPTYLPVAADFIYKGFKASRKFRDLEHWKESLEATQKANRLAHLPTTVEINSLTENRIIFTFDPENIKAILTGQFADYGKGEPFHQQWREFLGDSIFTTDGELWSASRHLIRPMFVRDRIVDTEIFEKNVQKLISLLGGSASPTGTKIVEVSGLYFRYTLDAATDYLLGEGTNSLDNPTVRFAEAFRYVQARQSEYFRMGPLSPFMSRRKFRQELKVMDDFIQPFIQKVLSLSPEELDKKLSKSDTFLDALARFTRDPRVLRDQLVSVLLAGRDTTAVTLSFCTFELGRHPEVVARLRSEIAQRLGLGASARKPTYTDLKEMKYLNAVINETLRFYPVVPFNVRYSLRDTTLPRGGGPDGLSPIGVRRDTRVVYSTIMMQRRPDLYAEDLGTERYFDPGRWIPDRWTSGWQPKPWQFIPFNGGPRICIGQQFAMLEMGYTLVRIFQAYERVVAMPVTGKDRVEDPPMKFEVTLTPGAEMNCVFLREGESNKM</sequence>
<protein>
    <submittedName>
        <fullName evidence="9">Unspecific monooxygenase</fullName>
        <ecNumber evidence="9">1.14.14.1</ecNumber>
    </submittedName>
</protein>
<dbReference type="GeneID" id="25315232"/>
<dbReference type="GO" id="GO:0016712">
    <property type="term" value="F:oxidoreductase activity, acting on paired donors, with incorporation or reduction of molecular oxygen, reduced flavin or flavoprotein as one donor, and incorporation of one atom of oxygen"/>
    <property type="evidence" value="ECO:0007669"/>
    <property type="project" value="UniProtKB-EC"/>
</dbReference>
<name>A0A0F4YYJ5_RASE3</name>
<evidence type="ECO:0000313" key="9">
    <source>
        <dbReference type="EMBL" id="KKA23155.1"/>
    </source>
</evidence>
<dbReference type="PRINTS" id="PR00385">
    <property type="entry name" value="P450"/>
</dbReference>
<reference evidence="9 10" key="1">
    <citation type="submission" date="2015-04" db="EMBL/GenBank/DDBJ databases">
        <authorList>
            <person name="Heijne W.H."/>
            <person name="Fedorova N.D."/>
            <person name="Nierman W.C."/>
            <person name="Vollebregt A.W."/>
            <person name="Zhao Z."/>
            <person name="Wu L."/>
            <person name="Kumar M."/>
            <person name="Stam H."/>
            <person name="van den Berg M.A."/>
            <person name="Pel H.J."/>
        </authorList>
    </citation>
    <scope>NUCLEOTIDE SEQUENCE [LARGE SCALE GENOMIC DNA]</scope>
    <source>
        <strain evidence="9 10">CBS 393.64</strain>
    </source>
</reference>
<dbReference type="GO" id="GO:0005506">
    <property type="term" value="F:iron ion binding"/>
    <property type="evidence" value="ECO:0007669"/>
    <property type="project" value="InterPro"/>
</dbReference>
<dbReference type="OrthoDB" id="1470350at2759"/>
<evidence type="ECO:0000256" key="3">
    <source>
        <dbReference type="ARBA" id="ARBA00022723"/>
    </source>
</evidence>
<keyword evidence="3 7" id="KW-0479">Metal-binding</keyword>
<comment type="similarity">
    <text evidence="2 8">Belongs to the cytochrome P450 family.</text>
</comment>
<dbReference type="InterPro" id="IPR001128">
    <property type="entry name" value="Cyt_P450"/>
</dbReference>